<dbReference type="PROSITE" id="PS00562">
    <property type="entry name" value="CBM1_1"/>
    <property type="match status" value="1"/>
</dbReference>
<keyword evidence="5" id="KW-0732">Signal</keyword>
<keyword evidence="12" id="KW-0624">Polysaccharide degradation</keyword>
<dbReference type="PANTHER" id="PTHR33353">
    <property type="entry name" value="PUTATIVE (AFU_ORTHOLOGUE AFUA_1G12560)-RELATED"/>
    <property type="match status" value="1"/>
</dbReference>
<keyword evidence="3" id="KW-0964">Secreted</keyword>
<comment type="catalytic activity">
    <reaction evidence="14">
        <text>[(1-&gt;4)-beta-D-glucosyl]n+m + reduced acceptor + O2 = 4-dehydro-beta-D-glucosyl-[(1-&gt;4)-beta-D-glucosyl]n-1 + [(1-&gt;4)-beta-D-glucosyl]m + acceptor + H2O.</text>
        <dbReference type="EC" id="1.14.99.56"/>
    </reaction>
</comment>
<dbReference type="InterPro" id="IPR035971">
    <property type="entry name" value="CBD_sf"/>
</dbReference>
<evidence type="ECO:0000313" key="17">
    <source>
        <dbReference type="EMBL" id="CAE6387439.1"/>
    </source>
</evidence>
<dbReference type="GO" id="GO:0004497">
    <property type="term" value="F:monooxygenase activity"/>
    <property type="evidence" value="ECO:0007669"/>
    <property type="project" value="UniProtKB-KW"/>
</dbReference>
<keyword evidence="8" id="KW-0186">Copper</keyword>
<dbReference type="GO" id="GO:0005576">
    <property type="term" value="C:extracellular region"/>
    <property type="evidence" value="ECO:0007669"/>
    <property type="project" value="UniProtKB-SubCell"/>
</dbReference>
<dbReference type="Proteomes" id="UP000663831">
    <property type="component" value="Unassembled WGS sequence"/>
</dbReference>
<evidence type="ECO:0000256" key="14">
    <source>
        <dbReference type="ARBA" id="ARBA00045077"/>
    </source>
</evidence>
<dbReference type="GO" id="GO:0030245">
    <property type="term" value="P:cellulose catabolic process"/>
    <property type="evidence" value="ECO:0007669"/>
    <property type="project" value="UniProtKB-KW"/>
</dbReference>
<comment type="subcellular location">
    <subcellularLocation>
        <location evidence="2">Secreted</location>
    </subcellularLocation>
</comment>
<dbReference type="EC" id="1.14.99.56" evidence="15"/>
<dbReference type="Pfam" id="PF03443">
    <property type="entry name" value="AA9"/>
    <property type="match status" value="1"/>
</dbReference>
<reference evidence="17" key="1">
    <citation type="submission" date="2021-01" db="EMBL/GenBank/DDBJ databases">
        <authorList>
            <person name="Kaushik A."/>
        </authorList>
    </citation>
    <scope>NUCLEOTIDE SEQUENCE</scope>
    <source>
        <strain evidence="17">AG3-1AP</strain>
    </source>
</reference>
<dbReference type="PANTHER" id="PTHR33353:SF10">
    <property type="entry name" value="ENDO-BETA-1,4-GLUCANASE D"/>
    <property type="match status" value="1"/>
</dbReference>
<dbReference type="AlphaFoldDB" id="A0A8H2ZZZ8"/>
<keyword evidence="6" id="KW-0136">Cellulose degradation</keyword>
<evidence type="ECO:0000256" key="5">
    <source>
        <dbReference type="ARBA" id="ARBA00022729"/>
    </source>
</evidence>
<evidence type="ECO:0000256" key="3">
    <source>
        <dbReference type="ARBA" id="ARBA00022525"/>
    </source>
</evidence>
<evidence type="ECO:0000256" key="15">
    <source>
        <dbReference type="ARBA" id="ARBA00047174"/>
    </source>
</evidence>
<evidence type="ECO:0000256" key="10">
    <source>
        <dbReference type="ARBA" id="ARBA00023157"/>
    </source>
</evidence>
<protein>
    <recommendedName>
        <fullName evidence="15">lytic cellulose monooxygenase (C4-dehydrogenating)</fullName>
        <ecNumber evidence="15">1.14.99.56</ecNumber>
    </recommendedName>
</protein>
<evidence type="ECO:0000256" key="11">
    <source>
        <dbReference type="ARBA" id="ARBA00023277"/>
    </source>
</evidence>
<keyword evidence="11" id="KW-0119">Carbohydrate metabolism</keyword>
<keyword evidence="4" id="KW-0479">Metal-binding</keyword>
<dbReference type="EMBL" id="CAJMWV010000316">
    <property type="protein sequence ID" value="CAE6387439.1"/>
    <property type="molecule type" value="Genomic_DNA"/>
</dbReference>
<evidence type="ECO:0000256" key="4">
    <source>
        <dbReference type="ARBA" id="ARBA00022723"/>
    </source>
</evidence>
<gene>
    <name evidence="17" type="ORF">RDB_LOCUS6462</name>
</gene>
<accession>A0A8H2ZZZ8</accession>
<comment type="cofactor">
    <cofactor evidence="1">
        <name>Cu(2+)</name>
        <dbReference type="ChEBI" id="CHEBI:29036"/>
    </cofactor>
</comment>
<dbReference type="GO" id="GO:0046872">
    <property type="term" value="F:metal ion binding"/>
    <property type="evidence" value="ECO:0007669"/>
    <property type="project" value="UniProtKB-KW"/>
</dbReference>
<dbReference type="GO" id="GO:0030248">
    <property type="term" value="F:cellulose binding"/>
    <property type="evidence" value="ECO:0007669"/>
    <property type="project" value="InterPro"/>
</dbReference>
<dbReference type="Gene3D" id="2.70.50.70">
    <property type="match status" value="1"/>
</dbReference>
<evidence type="ECO:0000256" key="8">
    <source>
        <dbReference type="ARBA" id="ARBA00023008"/>
    </source>
</evidence>
<evidence type="ECO:0000256" key="2">
    <source>
        <dbReference type="ARBA" id="ARBA00004613"/>
    </source>
</evidence>
<evidence type="ECO:0000256" key="1">
    <source>
        <dbReference type="ARBA" id="ARBA00001973"/>
    </source>
</evidence>
<evidence type="ECO:0000259" key="16">
    <source>
        <dbReference type="PROSITE" id="PS51164"/>
    </source>
</evidence>
<keyword evidence="9" id="KW-0503">Monooxygenase</keyword>
<evidence type="ECO:0000256" key="7">
    <source>
        <dbReference type="ARBA" id="ARBA00023002"/>
    </source>
</evidence>
<dbReference type="InterPro" id="IPR000254">
    <property type="entry name" value="CBD"/>
</dbReference>
<keyword evidence="7" id="KW-0560">Oxidoreductase</keyword>
<dbReference type="InterPro" id="IPR049892">
    <property type="entry name" value="AA9"/>
</dbReference>
<dbReference type="SMART" id="SM00236">
    <property type="entry name" value="fCBD"/>
    <property type="match status" value="1"/>
</dbReference>
<keyword evidence="10" id="KW-1015">Disulfide bond</keyword>
<evidence type="ECO:0000256" key="13">
    <source>
        <dbReference type="ARBA" id="ARBA00044502"/>
    </source>
</evidence>
<evidence type="ECO:0000256" key="6">
    <source>
        <dbReference type="ARBA" id="ARBA00023001"/>
    </source>
</evidence>
<evidence type="ECO:0000313" key="18">
    <source>
        <dbReference type="Proteomes" id="UP000663831"/>
    </source>
</evidence>
<comment type="similarity">
    <text evidence="13">Belongs to the polysaccharide monooxygenase AA9 family.</text>
</comment>
<dbReference type="InterPro" id="IPR005103">
    <property type="entry name" value="AA9_LPMO"/>
</dbReference>
<proteinExistence type="inferred from homology"/>
<dbReference type="PROSITE" id="PS51164">
    <property type="entry name" value="CBM1_2"/>
    <property type="match status" value="1"/>
</dbReference>
<sequence>IAEDGLDANGKWGVNRFIENGGKASAVIPKCIPSGHYFLRAEIIGLHGASTYPGAQLYMECAQINVTGGGNASPATVSFPGAYAGTDPGITVNIYVRFILYPPLTSYTIPGPRPFTCDGSTATTATVPAGATNTTKTTAAATTTTTSAAPTSSGTVAKYGQCGGTGWTGATACASGLTCTKINDYYHQCL</sequence>
<dbReference type="SUPFAM" id="SSF57180">
    <property type="entry name" value="Cellulose-binding domain"/>
    <property type="match status" value="1"/>
</dbReference>
<organism evidence="17 18">
    <name type="scientific">Rhizoctonia solani</name>
    <dbReference type="NCBI Taxonomy" id="456999"/>
    <lineage>
        <taxon>Eukaryota</taxon>
        <taxon>Fungi</taxon>
        <taxon>Dikarya</taxon>
        <taxon>Basidiomycota</taxon>
        <taxon>Agaricomycotina</taxon>
        <taxon>Agaricomycetes</taxon>
        <taxon>Cantharellales</taxon>
        <taxon>Ceratobasidiaceae</taxon>
        <taxon>Rhizoctonia</taxon>
    </lineage>
</organism>
<dbReference type="Pfam" id="PF00734">
    <property type="entry name" value="CBM_1"/>
    <property type="match status" value="1"/>
</dbReference>
<name>A0A8H2ZZZ8_9AGAM</name>
<evidence type="ECO:0000256" key="12">
    <source>
        <dbReference type="ARBA" id="ARBA00023326"/>
    </source>
</evidence>
<comment type="caution">
    <text evidence="17">The sequence shown here is derived from an EMBL/GenBank/DDBJ whole genome shotgun (WGS) entry which is preliminary data.</text>
</comment>
<feature type="domain" description="CBM1" evidence="16">
    <location>
        <begin position="154"/>
        <end position="190"/>
    </location>
</feature>
<evidence type="ECO:0000256" key="9">
    <source>
        <dbReference type="ARBA" id="ARBA00023033"/>
    </source>
</evidence>
<feature type="non-terminal residue" evidence="17">
    <location>
        <position position="1"/>
    </location>
</feature>